<evidence type="ECO:0008006" key="4">
    <source>
        <dbReference type="Google" id="ProtNLM"/>
    </source>
</evidence>
<accession>W6K2T2</accession>
<evidence type="ECO:0000256" key="1">
    <source>
        <dbReference type="SAM" id="Phobius"/>
    </source>
</evidence>
<gene>
    <name evidence="2" type="ORF">BN11_680016</name>
</gene>
<comment type="caution">
    <text evidence="2">The sequence shown here is derived from an EMBL/GenBank/DDBJ whole genome shotgun (WGS) entry which is preliminary data.</text>
</comment>
<protein>
    <recommendedName>
        <fullName evidence="4">Secreted protein</fullName>
    </recommendedName>
</protein>
<evidence type="ECO:0000313" key="2">
    <source>
        <dbReference type="EMBL" id="CCH75410.1"/>
    </source>
</evidence>
<reference evidence="2 3" key="1">
    <citation type="journal article" date="2013" name="ISME J.">
        <title>A metabolic model for members of the genus Tetrasphaera involved in enhanced biological phosphorus removal.</title>
        <authorList>
            <person name="Kristiansen R."/>
            <person name="Nguyen H.T.T."/>
            <person name="Saunders A.M."/>
            <person name="Nielsen J.L."/>
            <person name="Wimmer R."/>
            <person name="Le V.Q."/>
            <person name="McIlroy S.J."/>
            <person name="Petrovski S."/>
            <person name="Seviour R.J."/>
            <person name="Calteau A."/>
            <person name="Nielsen K.L."/>
            <person name="Nielsen P.H."/>
        </authorList>
    </citation>
    <scope>NUCLEOTIDE SEQUENCE [LARGE SCALE GENOMIC DNA]</scope>
    <source>
        <strain evidence="2 3">Ben110</strain>
    </source>
</reference>
<organism evidence="2 3">
    <name type="scientific">Nostocoides australiense Ben110</name>
    <dbReference type="NCBI Taxonomy" id="1193182"/>
    <lineage>
        <taxon>Bacteria</taxon>
        <taxon>Bacillati</taxon>
        <taxon>Actinomycetota</taxon>
        <taxon>Actinomycetes</taxon>
        <taxon>Micrococcales</taxon>
        <taxon>Intrasporangiaceae</taxon>
        <taxon>Nostocoides</taxon>
    </lineage>
</organism>
<keyword evidence="3" id="KW-1185">Reference proteome</keyword>
<dbReference type="OrthoDB" id="3237344at2"/>
<proteinExistence type="predicted"/>
<dbReference type="InterPro" id="IPR009293">
    <property type="entry name" value="UPF0478"/>
</dbReference>
<dbReference type="AlphaFoldDB" id="W6K2T2"/>
<dbReference type="STRING" id="1193182.BN11_680016"/>
<keyword evidence="1" id="KW-1133">Transmembrane helix</keyword>
<dbReference type="Proteomes" id="UP000035763">
    <property type="component" value="Unassembled WGS sequence"/>
</dbReference>
<dbReference type="EMBL" id="CAJA01000494">
    <property type="protein sequence ID" value="CCH75410.1"/>
    <property type="molecule type" value="Genomic_DNA"/>
</dbReference>
<name>W6K2T2_9MICO</name>
<feature type="transmembrane region" description="Helical" evidence="1">
    <location>
        <begin position="32"/>
        <end position="49"/>
    </location>
</feature>
<dbReference type="Pfam" id="PF06103">
    <property type="entry name" value="DUF948"/>
    <property type="match status" value="1"/>
</dbReference>
<evidence type="ECO:0000313" key="3">
    <source>
        <dbReference type="Proteomes" id="UP000035763"/>
    </source>
</evidence>
<keyword evidence="1" id="KW-0812">Transmembrane</keyword>
<sequence>MRPSGDTEAREGRLRGGISLAGMFENVSLGDIALLILALAVSFLVYRLGSLIGKAGRILDETQASLKVTTDNVQPTLVKLTDTVSLTNDQLARVDSITANVGSMATNANALTSLFAATVGQPLVKAAAFSYGVRSALAKPAGGRLPQQDES</sequence>
<keyword evidence="1" id="KW-0472">Membrane</keyword>